<reference evidence="3" key="1">
    <citation type="journal article" date="2019" name="Int. J. Syst. Evol. Microbiol.">
        <title>The Global Catalogue of Microorganisms (GCM) 10K type strain sequencing project: providing services to taxonomists for standard genome sequencing and annotation.</title>
        <authorList>
            <consortium name="The Broad Institute Genomics Platform"/>
            <consortium name="The Broad Institute Genome Sequencing Center for Infectious Disease"/>
            <person name="Wu L."/>
            <person name="Ma J."/>
        </authorList>
    </citation>
    <scope>NUCLEOTIDE SEQUENCE [LARGE SCALE GENOMIC DNA]</scope>
    <source>
        <strain evidence="3">CCM 8749</strain>
    </source>
</reference>
<feature type="transmembrane region" description="Helical" evidence="1">
    <location>
        <begin position="6"/>
        <end position="29"/>
    </location>
</feature>
<keyword evidence="1" id="KW-0812">Transmembrane</keyword>
<proteinExistence type="predicted"/>
<comment type="caution">
    <text evidence="2">The sequence shown here is derived from an EMBL/GenBank/DDBJ whole genome shotgun (WGS) entry which is preliminary data.</text>
</comment>
<gene>
    <name evidence="2" type="ORF">ACFPXP_18850</name>
</gene>
<evidence type="ECO:0000256" key="1">
    <source>
        <dbReference type="SAM" id="Phobius"/>
    </source>
</evidence>
<dbReference type="Proteomes" id="UP001596250">
    <property type="component" value="Unassembled WGS sequence"/>
</dbReference>
<evidence type="ECO:0000313" key="3">
    <source>
        <dbReference type="Proteomes" id="UP001596250"/>
    </source>
</evidence>
<dbReference type="RefSeq" id="WP_379895938.1">
    <property type="nucleotide sequence ID" value="NZ_CBCSCT010000014.1"/>
</dbReference>
<evidence type="ECO:0008006" key="4">
    <source>
        <dbReference type="Google" id="ProtNLM"/>
    </source>
</evidence>
<accession>A0ABW1ITQ8</accession>
<keyword evidence="3" id="KW-1185">Reference proteome</keyword>
<sequence length="78" mass="9347">MDAWDWLFSIWGIQIIIAIILIIAGYMYYDKRYKNQNKGTLYGGDYIRTNEVFTDPSDGKVYRVYYNPKTGEREYIEE</sequence>
<organism evidence="2 3">
    <name type="scientific">Marinicrinis lubricantis</name>
    <dbReference type="NCBI Taxonomy" id="2086470"/>
    <lineage>
        <taxon>Bacteria</taxon>
        <taxon>Bacillati</taxon>
        <taxon>Bacillota</taxon>
        <taxon>Bacilli</taxon>
        <taxon>Bacillales</taxon>
        <taxon>Paenibacillaceae</taxon>
    </lineage>
</organism>
<keyword evidence="1" id="KW-1133">Transmembrane helix</keyword>
<name>A0ABW1ITQ8_9BACL</name>
<dbReference type="EMBL" id="JBHSQV010000181">
    <property type="protein sequence ID" value="MFC5988467.1"/>
    <property type="molecule type" value="Genomic_DNA"/>
</dbReference>
<protein>
    <recommendedName>
        <fullName evidence="4">HD family phosphohydrolase</fullName>
    </recommendedName>
</protein>
<keyword evidence="1" id="KW-0472">Membrane</keyword>
<evidence type="ECO:0000313" key="2">
    <source>
        <dbReference type="EMBL" id="MFC5988467.1"/>
    </source>
</evidence>